<feature type="compositionally biased region" description="Polar residues" evidence="1">
    <location>
        <begin position="120"/>
        <end position="129"/>
    </location>
</feature>
<evidence type="ECO:0000313" key="3">
    <source>
        <dbReference type="Proteomes" id="UP001183585"/>
    </source>
</evidence>
<evidence type="ECO:0000256" key="1">
    <source>
        <dbReference type="SAM" id="MobiDB-lite"/>
    </source>
</evidence>
<protein>
    <submittedName>
        <fullName evidence="2">Uncharacterized protein</fullName>
    </submittedName>
</protein>
<reference evidence="2 3" key="1">
    <citation type="submission" date="2023-07" db="EMBL/GenBank/DDBJ databases">
        <title>Sequencing the genomes of 1000 actinobacteria strains.</title>
        <authorList>
            <person name="Klenk H.-P."/>
        </authorList>
    </citation>
    <scope>NUCLEOTIDE SEQUENCE [LARGE SCALE GENOMIC DNA]</scope>
    <source>
        <strain evidence="2 3">DSM 45554</strain>
    </source>
</reference>
<keyword evidence="3" id="KW-1185">Reference proteome</keyword>
<feature type="compositionally biased region" description="Low complexity" evidence="1">
    <location>
        <begin position="95"/>
        <end position="107"/>
    </location>
</feature>
<evidence type="ECO:0000313" key="2">
    <source>
        <dbReference type="EMBL" id="MDR7381236.1"/>
    </source>
</evidence>
<organism evidence="2 3">
    <name type="scientific">Promicromonospora iranensis</name>
    <dbReference type="NCBI Taxonomy" id="1105144"/>
    <lineage>
        <taxon>Bacteria</taxon>
        <taxon>Bacillati</taxon>
        <taxon>Actinomycetota</taxon>
        <taxon>Actinomycetes</taxon>
        <taxon>Micrococcales</taxon>
        <taxon>Promicromonosporaceae</taxon>
        <taxon>Promicromonospora</taxon>
    </lineage>
</organism>
<sequence length="129" mass="13934">MNLQSPHSQHGRGPRAQPAPPKTPAPSSSTDPHAFDDQARRKTARAKAPARSPRDREIAWVRAGDLPSLFARRVLVRGVDLHAALVRRAMRRPTAAAKNAAGVAKRALTPGGRQQERTEPQQGTEGMGI</sequence>
<name>A0ABU2CIR9_9MICO</name>
<gene>
    <name evidence="2" type="ORF">J2S48_000751</name>
</gene>
<dbReference type="EMBL" id="JAVDYE010000001">
    <property type="protein sequence ID" value="MDR7381236.1"/>
    <property type="molecule type" value="Genomic_DNA"/>
</dbReference>
<feature type="region of interest" description="Disordered" evidence="1">
    <location>
        <begin position="94"/>
        <end position="129"/>
    </location>
</feature>
<accession>A0ABU2CIR9</accession>
<proteinExistence type="predicted"/>
<dbReference type="Proteomes" id="UP001183585">
    <property type="component" value="Unassembled WGS sequence"/>
</dbReference>
<dbReference type="RefSeq" id="WP_274997508.1">
    <property type="nucleotide sequence ID" value="NZ_JAJQQP010000016.1"/>
</dbReference>
<comment type="caution">
    <text evidence="2">The sequence shown here is derived from an EMBL/GenBank/DDBJ whole genome shotgun (WGS) entry which is preliminary data.</text>
</comment>
<feature type="region of interest" description="Disordered" evidence="1">
    <location>
        <begin position="1"/>
        <end position="56"/>
    </location>
</feature>